<keyword evidence="1" id="KW-0472">Membrane</keyword>
<dbReference type="SMART" id="SM01080">
    <property type="entry name" value="CHASE2"/>
    <property type="match status" value="1"/>
</dbReference>
<feature type="domain" description="CHASE2" evidence="2">
    <location>
        <begin position="54"/>
        <end position="440"/>
    </location>
</feature>
<evidence type="ECO:0000256" key="1">
    <source>
        <dbReference type="SAM" id="Phobius"/>
    </source>
</evidence>
<reference evidence="4" key="1">
    <citation type="submission" date="2016-09" db="EMBL/GenBank/DDBJ databases">
        <authorList>
            <person name="Varghese N."/>
            <person name="Submissions S."/>
        </authorList>
    </citation>
    <scope>NUCLEOTIDE SEQUENCE [LARGE SCALE GENOMIC DNA]</scope>
    <source>
        <strain evidence="4">TNe-862</strain>
    </source>
</reference>
<gene>
    <name evidence="3" type="ORF">SAMN05421548_1015</name>
</gene>
<feature type="transmembrane region" description="Helical" evidence="1">
    <location>
        <begin position="21"/>
        <end position="41"/>
    </location>
</feature>
<dbReference type="EMBL" id="FMYQ01000001">
    <property type="protein sequence ID" value="SDB82108.1"/>
    <property type="molecule type" value="Genomic_DNA"/>
</dbReference>
<evidence type="ECO:0000313" key="3">
    <source>
        <dbReference type="EMBL" id="SDB82108.1"/>
    </source>
</evidence>
<proteinExistence type="predicted"/>
<keyword evidence="1" id="KW-0812">Transmembrane</keyword>
<organism evidence="3 4">
    <name type="scientific">Paraburkholderia lycopersici</name>
    <dbReference type="NCBI Taxonomy" id="416944"/>
    <lineage>
        <taxon>Bacteria</taxon>
        <taxon>Pseudomonadati</taxon>
        <taxon>Pseudomonadota</taxon>
        <taxon>Betaproteobacteria</taxon>
        <taxon>Burkholderiales</taxon>
        <taxon>Burkholderiaceae</taxon>
        <taxon>Paraburkholderia</taxon>
    </lineage>
</organism>
<dbReference type="Pfam" id="PF05226">
    <property type="entry name" value="CHASE2"/>
    <property type="match status" value="1"/>
</dbReference>
<accession>A0A1G6GJD8</accession>
<name>A0A1G6GJD8_9BURK</name>
<protein>
    <submittedName>
        <fullName evidence="3">CHASE2 domain-containing protein</fullName>
    </submittedName>
</protein>
<sequence>MARTVYNAEKQLSTWLRRPKPRIAASIATSFIFGIVLAFLLPQRFTEDIVVDKFARLAAPVISAFYQPASRNEITVVLIDQNSVGSRRWPLGYEYYSDLLRKISLRSPKAIFLDIVLVHGADSGLDRLKKTIAALSKETTDRRPVKIFLAALRSDEGLSISPDFDSLPEEQATKVAVEYEPAGVDHLAWTYPLHYRVVGPAAGQARGAPDRRTKAIAADVPSAAFAIYRALYGKPRNGAGDGTAVPWSIALTWGLTPSRSGPRGWIYNPTQEEENELEERHGIGKTILRRFAYWFGLTETREPGEGGGDTGTYCSSMGETRTALLVWRAEVRALFPSAGMPLCAYHRTVIAGEMDDMEGAERREAFTDKIVMIGTALDDGGDFIVSPLHERLPGVYLHAMALDNLMTWNGSYVENREPALGWSHDKLLLEWVAIFGMVGVSLLHLLKKFWKPGFRRMIEGHVHDCVTSRRPLRVRPAPASAVRKTALRRARRHAVAQERLDGVRTVLRRRGGGPPSIWRRMAFAASWKLLTGCVAICLTLALLLLGQKIFHESYLAVTHVVACAITAEWFEWGEKFVDFFTGHEESE</sequence>
<feature type="transmembrane region" description="Helical" evidence="1">
    <location>
        <begin position="529"/>
        <end position="547"/>
    </location>
</feature>
<dbReference type="Proteomes" id="UP000198908">
    <property type="component" value="Unassembled WGS sequence"/>
</dbReference>
<dbReference type="STRING" id="416944.SAMN05421548_1015"/>
<keyword evidence="1" id="KW-1133">Transmembrane helix</keyword>
<dbReference type="AlphaFoldDB" id="A0A1G6GJD8"/>
<evidence type="ECO:0000259" key="2">
    <source>
        <dbReference type="SMART" id="SM01080"/>
    </source>
</evidence>
<feature type="transmembrane region" description="Helical" evidence="1">
    <location>
        <begin position="428"/>
        <end position="446"/>
    </location>
</feature>
<dbReference type="InterPro" id="IPR007890">
    <property type="entry name" value="CHASE2"/>
</dbReference>
<keyword evidence="4" id="KW-1185">Reference proteome</keyword>
<evidence type="ECO:0000313" key="4">
    <source>
        <dbReference type="Proteomes" id="UP000198908"/>
    </source>
</evidence>